<organism evidence="1 2">
    <name type="scientific">Paspalum notatum var. saurae</name>
    <dbReference type="NCBI Taxonomy" id="547442"/>
    <lineage>
        <taxon>Eukaryota</taxon>
        <taxon>Viridiplantae</taxon>
        <taxon>Streptophyta</taxon>
        <taxon>Embryophyta</taxon>
        <taxon>Tracheophyta</taxon>
        <taxon>Spermatophyta</taxon>
        <taxon>Magnoliopsida</taxon>
        <taxon>Liliopsida</taxon>
        <taxon>Poales</taxon>
        <taxon>Poaceae</taxon>
        <taxon>PACMAD clade</taxon>
        <taxon>Panicoideae</taxon>
        <taxon>Andropogonodae</taxon>
        <taxon>Paspaleae</taxon>
        <taxon>Paspalinae</taxon>
        <taxon>Paspalum</taxon>
    </lineage>
</organism>
<evidence type="ECO:0000313" key="2">
    <source>
        <dbReference type="Proteomes" id="UP001341281"/>
    </source>
</evidence>
<sequence>MIQAWERREIPLPNSALTTLLDTRGTLSTMLRESFTSPHYTLYHYICPLIHTSQGRSKGVFIVLSDGEGQLWRRTAWGGAGRPGPKPGGLAIPWIHRLTSSHGPYCSSKAVIGRLAVEDGGIWRVSQAGRLGGKPGGLGLSRAAWVLSPYPALLPGSHVFSMVDVKMGQLSPRLSRAAWWDAGRLGQEPGGLTCGSFDPCTDHVVWRGALGHRFCAWYIFHRRDRPGDLR</sequence>
<protein>
    <submittedName>
        <fullName evidence="1">Uncharacterized protein</fullName>
    </submittedName>
</protein>
<dbReference type="Proteomes" id="UP001341281">
    <property type="component" value="Chromosome 06"/>
</dbReference>
<keyword evidence="2" id="KW-1185">Reference proteome</keyword>
<reference evidence="1 2" key="1">
    <citation type="submission" date="2024-02" db="EMBL/GenBank/DDBJ databases">
        <title>High-quality chromosome-scale genome assembly of Pensacola bahiagrass (Paspalum notatum Flugge var. saurae).</title>
        <authorList>
            <person name="Vega J.M."/>
            <person name="Podio M."/>
            <person name="Orjuela J."/>
            <person name="Siena L.A."/>
            <person name="Pessino S.C."/>
            <person name="Combes M.C."/>
            <person name="Mariac C."/>
            <person name="Albertini E."/>
            <person name="Pupilli F."/>
            <person name="Ortiz J.P.A."/>
            <person name="Leblanc O."/>
        </authorList>
    </citation>
    <scope>NUCLEOTIDE SEQUENCE [LARGE SCALE GENOMIC DNA]</scope>
    <source>
        <strain evidence="1">R1</strain>
        <tissue evidence="1">Leaf</tissue>
    </source>
</reference>
<dbReference type="EMBL" id="CP144750">
    <property type="protein sequence ID" value="WVZ80319.1"/>
    <property type="molecule type" value="Genomic_DNA"/>
</dbReference>
<accession>A0AAQ3TX39</accession>
<name>A0AAQ3TX39_PASNO</name>
<proteinExistence type="predicted"/>
<evidence type="ECO:0000313" key="1">
    <source>
        <dbReference type="EMBL" id="WVZ80319.1"/>
    </source>
</evidence>
<gene>
    <name evidence="1" type="ORF">U9M48_027805</name>
</gene>
<dbReference type="AlphaFoldDB" id="A0AAQ3TX39"/>